<evidence type="ECO:0008006" key="6">
    <source>
        <dbReference type="Google" id="ProtNLM"/>
    </source>
</evidence>
<evidence type="ECO:0000256" key="4">
    <source>
        <dbReference type="ARBA" id="ARBA00022917"/>
    </source>
</evidence>
<name>A0A6C0JAA4_9ZZZZ</name>
<sequence>MEEPENIIFDHTWTMWFHKVEDSDYSIGSYKKLFTVSSVKDLCMLINTVPNITSGMFFFMKDGIEPLWENDANINGGMWTFKLTKSDSNEMWKILMAALCGNVLTLNPENMKHINGISVSPKITNCIIKIWTNNSTNQTCDGFLTPFDKLDYVNSYYRKNKKGNKK</sequence>
<dbReference type="Pfam" id="PF01652">
    <property type="entry name" value="IF4E"/>
    <property type="match status" value="1"/>
</dbReference>
<accession>A0A6C0JAA4</accession>
<evidence type="ECO:0000256" key="3">
    <source>
        <dbReference type="ARBA" id="ARBA00022884"/>
    </source>
</evidence>
<dbReference type="AlphaFoldDB" id="A0A6C0JAA4"/>
<keyword evidence="2" id="KW-0810">Translation regulation</keyword>
<evidence type="ECO:0000313" key="5">
    <source>
        <dbReference type="EMBL" id="QHU01731.1"/>
    </source>
</evidence>
<dbReference type="Gene3D" id="3.30.760.10">
    <property type="entry name" value="RNA Cap, Translation Initiation Factor Eif4e"/>
    <property type="match status" value="1"/>
</dbReference>
<dbReference type="SUPFAM" id="SSF55418">
    <property type="entry name" value="eIF4e-like"/>
    <property type="match status" value="1"/>
</dbReference>
<dbReference type="GO" id="GO:0003743">
    <property type="term" value="F:translation initiation factor activity"/>
    <property type="evidence" value="ECO:0007669"/>
    <property type="project" value="UniProtKB-KW"/>
</dbReference>
<dbReference type="InterPro" id="IPR001040">
    <property type="entry name" value="TIF_eIF_4E"/>
</dbReference>
<organism evidence="5">
    <name type="scientific">viral metagenome</name>
    <dbReference type="NCBI Taxonomy" id="1070528"/>
    <lineage>
        <taxon>unclassified sequences</taxon>
        <taxon>metagenomes</taxon>
        <taxon>organismal metagenomes</taxon>
    </lineage>
</organism>
<dbReference type="GO" id="GO:0016281">
    <property type="term" value="C:eukaryotic translation initiation factor 4F complex"/>
    <property type="evidence" value="ECO:0007669"/>
    <property type="project" value="TreeGrafter"/>
</dbReference>
<evidence type="ECO:0000256" key="1">
    <source>
        <dbReference type="ARBA" id="ARBA00022540"/>
    </source>
</evidence>
<dbReference type="InterPro" id="IPR023398">
    <property type="entry name" value="TIF_eIF4e-like"/>
</dbReference>
<dbReference type="GO" id="GO:0000340">
    <property type="term" value="F:RNA 7-methylguanosine cap binding"/>
    <property type="evidence" value="ECO:0007669"/>
    <property type="project" value="TreeGrafter"/>
</dbReference>
<keyword evidence="3" id="KW-0694">RNA-binding</keyword>
<keyword evidence="1" id="KW-0396">Initiation factor</keyword>
<dbReference type="PANTHER" id="PTHR11960:SF66">
    <property type="entry name" value="EUKARYOTIC TRANSLATION INITIATION FACTOR 4E TYPE 3"/>
    <property type="match status" value="1"/>
</dbReference>
<protein>
    <recommendedName>
        <fullName evidence="6">Eukaryotic translation initiation factor 4E</fullName>
    </recommendedName>
</protein>
<keyword evidence="4" id="KW-0648">Protein biosynthesis</keyword>
<dbReference type="GO" id="GO:0006417">
    <property type="term" value="P:regulation of translation"/>
    <property type="evidence" value="ECO:0007669"/>
    <property type="project" value="UniProtKB-KW"/>
</dbReference>
<dbReference type="EMBL" id="MN740347">
    <property type="protein sequence ID" value="QHU01731.1"/>
    <property type="molecule type" value="Genomic_DNA"/>
</dbReference>
<dbReference type="PANTHER" id="PTHR11960">
    <property type="entry name" value="EUKARYOTIC TRANSLATION INITIATION FACTOR 4E RELATED"/>
    <property type="match status" value="1"/>
</dbReference>
<reference evidence="5" key="1">
    <citation type="journal article" date="2020" name="Nature">
        <title>Giant virus diversity and host interactions through global metagenomics.</title>
        <authorList>
            <person name="Schulz F."/>
            <person name="Roux S."/>
            <person name="Paez-Espino D."/>
            <person name="Jungbluth S."/>
            <person name="Walsh D.A."/>
            <person name="Denef V.J."/>
            <person name="McMahon K.D."/>
            <person name="Konstantinidis K.T."/>
            <person name="Eloe-Fadrosh E.A."/>
            <person name="Kyrpides N.C."/>
            <person name="Woyke T."/>
        </authorList>
    </citation>
    <scope>NUCLEOTIDE SEQUENCE</scope>
    <source>
        <strain evidence="5">GVMAG-M-3300025874-2</strain>
    </source>
</reference>
<proteinExistence type="predicted"/>
<evidence type="ECO:0000256" key="2">
    <source>
        <dbReference type="ARBA" id="ARBA00022845"/>
    </source>
</evidence>